<protein>
    <submittedName>
        <fullName evidence="1">Uncharacterized protein</fullName>
    </submittedName>
</protein>
<reference evidence="1" key="2">
    <citation type="journal article" date="2015" name="Data Brief">
        <title>Shoot transcriptome of the giant reed, Arundo donax.</title>
        <authorList>
            <person name="Barrero R.A."/>
            <person name="Guerrero F.D."/>
            <person name="Moolhuijzen P."/>
            <person name="Goolsby J.A."/>
            <person name="Tidwell J."/>
            <person name="Bellgard S.E."/>
            <person name="Bellgard M.I."/>
        </authorList>
    </citation>
    <scope>NUCLEOTIDE SEQUENCE</scope>
    <source>
        <tissue evidence="1">Shoot tissue taken approximately 20 cm above the soil surface</tissue>
    </source>
</reference>
<reference evidence="1" key="1">
    <citation type="submission" date="2014-09" db="EMBL/GenBank/DDBJ databases">
        <authorList>
            <person name="Magalhaes I.L.F."/>
            <person name="Oliveira U."/>
            <person name="Santos F.R."/>
            <person name="Vidigal T.H.D.A."/>
            <person name="Brescovit A.D."/>
            <person name="Santos A.J."/>
        </authorList>
    </citation>
    <scope>NUCLEOTIDE SEQUENCE</scope>
    <source>
        <tissue evidence="1">Shoot tissue taken approximately 20 cm above the soil surface</tissue>
    </source>
</reference>
<organism evidence="1">
    <name type="scientific">Arundo donax</name>
    <name type="common">Giant reed</name>
    <name type="synonym">Donax arundinaceus</name>
    <dbReference type="NCBI Taxonomy" id="35708"/>
    <lineage>
        <taxon>Eukaryota</taxon>
        <taxon>Viridiplantae</taxon>
        <taxon>Streptophyta</taxon>
        <taxon>Embryophyta</taxon>
        <taxon>Tracheophyta</taxon>
        <taxon>Spermatophyta</taxon>
        <taxon>Magnoliopsida</taxon>
        <taxon>Liliopsida</taxon>
        <taxon>Poales</taxon>
        <taxon>Poaceae</taxon>
        <taxon>PACMAD clade</taxon>
        <taxon>Arundinoideae</taxon>
        <taxon>Arundineae</taxon>
        <taxon>Arundo</taxon>
    </lineage>
</organism>
<name>A0A0A9CEH8_ARUDO</name>
<evidence type="ECO:0000313" key="1">
    <source>
        <dbReference type="EMBL" id="JAD71790.1"/>
    </source>
</evidence>
<accession>A0A0A9CEH8</accession>
<sequence length="57" mass="5894">MCESNPAMLATSVGTNSGTGMSPSRYSMTCCMLGLALGNGCEHHSPNFSTRHASSVL</sequence>
<dbReference type="AlphaFoldDB" id="A0A0A9CEH8"/>
<proteinExistence type="predicted"/>
<dbReference type="EMBL" id="GBRH01226105">
    <property type="protein sequence ID" value="JAD71790.1"/>
    <property type="molecule type" value="Transcribed_RNA"/>
</dbReference>